<sequence>MKCKIIIIWIILTVASSCTLPRYVFENKGQTTGLDFTKGKWLINNIDSPSEVSVQLTKKAKDDFENYLSNRLFFIYEPKGIILPKKITMNPSKGTLIEIKKGTNFDFFINIRAGKIKDELGLIDTTPHNFYTDRNNQSEVVIEIYDLNLAQIIYSQKVIGTVSSIKSNEDVKFYKSTQSLILGCYKKLIRDIKQKSIK</sequence>
<evidence type="ECO:0000313" key="1">
    <source>
        <dbReference type="EMBL" id="KAB1156701.1"/>
    </source>
</evidence>
<evidence type="ECO:0000313" key="2">
    <source>
        <dbReference type="Proteomes" id="UP000490922"/>
    </source>
</evidence>
<comment type="caution">
    <text evidence="1">The sequence shown here is derived from an EMBL/GenBank/DDBJ whole genome shotgun (WGS) entry which is preliminary data.</text>
</comment>
<proteinExistence type="predicted"/>
<reference evidence="1 2" key="1">
    <citation type="submission" date="2019-09" db="EMBL/GenBank/DDBJ databases">
        <title>Flavobacterium sp. nov., isolated from glacier ice.</title>
        <authorList>
            <person name="Liu Q."/>
        </authorList>
    </citation>
    <scope>NUCLEOTIDE SEQUENCE [LARGE SCALE GENOMIC DNA]</scope>
    <source>
        <strain evidence="1 2">NBRC 112527</strain>
    </source>
</reference>
<dbReference type="EMBL" id="WAEM01000002">
    <property type="protein sequence ID" value="KAB1156701.1"/>
    <property type="molecule type" value="Genomic_DNA"/>
</dbReference>
<gene>
    <name evidence="1" type="ORF">F6464_04935</name>
</gene>
<protein>
    <recommendedName>
        <fullName evidence="3">Lipoprotein</fullName>
    </recommendedName>
</protein>
<dbReference type="AlphaFoldDB" id="A0A7J5AGI2"/>
<dbReference type="RefSeq" id="WP_151106695.1">
    <property type="nucleotide sequence ID" value="NZ_WAEM01000002.1"/>
</dbReference>
<accession>A0A7J5AGI2</accession>
<dbReference type="Proteomes" id="UP000490922">
    <property type="component" value="Unassembled WGS sequence"/>
</dbReference>
<dbReference type="PROSITE" id="PS51257">
    <property type="entry name" value="PROKAR_LIPOPROTEIN"/>
    <property type="match status" value="1"/>
</dbReference>
<organism evidence="1 2">
    <name type="scientific">Flavobacterium luteum</name>
    <dbReference type="NCBI Taxonomy" id="2026654"/>
    <lineage>
        <taxon>Bacteria</taxon>
        <taxon>Pseudomonadati</taxon>
        <taxon>Bacteroidota</taxon>
        <taxon>Flavobacteriia</taxon>
        <taxon>Flavobacteriales</taxon>
        <taxon>Flavobacteriaceae</taxon>
        <taxon>Flavobacterium</taxon>
    </lineage>
</organism>
<keyword evidence="2" id="KW-1185">Reference proteome</keyword>
<evidence type="ECO:0008006" key="3">
    <source>
        <dbReference type="Google" id="ProtNLM"/>
    </source>
</evidence>
<dbReference type="OrthoDB" id="1427124at2"/>
<name>A0A7J5AGI2_9FLAO</name>